<dbReference type="SUPFAM" id="SSF52833">
    <property type="entry name" value="Thioredoxin-like"/>
    <property type="match status" value="2"/>
</dbReference>
<dbReference type="AlphaFoldDB" id="A0AAD5QQ67"/>
<evidence type="ECO:0000313" key="3">
    <source>
        <dbReference type="Proteomes" id="UP001196413"/>
    </source>
</evidence>
<dbReference type="GO" id="GO:0005789">
    <property type="term" value="C:endoplasmic reticulum membrane"/>
    <property type="evidence" value="ECO:0007669"/>
    <property type="project" value="TreeGrafter"/>
</dbReference>
<evidence type="ECO:0000259" key="1">
    <source>
        <dbReference type="PROSITE" id="PS51352"/>
    </source>
</evidence>
<protein>
    <recommendedName>
        <fullName evidence="1">Thioredoxin domain-containing protein</fullName>
    </recommendedName>
</protein>
<dbReference type="Proteomes" id="UP001196413">
    <property type="component" value="Unassembled WGS sequence"/>
</dbReference>
<dbReference type="GO" id="GO:0005793">
    <property type="term" value="C:endoplasmic reticulum-Golgi intermediate compartment"/>
    <property type="evidence" value="ECO:0007669"/>
    <property type="project" value="TreeGrafter"/>
</dbReference>
<evidence type="ECO:0000313" key="2">
    <source>
        <dbReference type="EMBL" id="KAJ1354866.1"/>
    </source>
</evidence>
<accession>A0AAD5QQ67</accession>
<proteinExistence type="predicted"/>
<dbReference type="Pfam" id="PF00085">
    <property type="entry name" value="Thioredoxin"/>
    <property type="match status" value="1"/>
</dbReference>
<comment type="caution">
    <text evidence="2">The sequence shown here is derived from an EMBL/GenBank/DDBJ whole genome shotgun (WGS) entry which is preliminary data.</text>
</comment>
<feature type="domain" description="Thioredoxin" evidence="1">
    <location>
        <begin position="74"/>
        <end position="193"/>
    </location>
</feature>
<sequence>MQHFLNGRRFESFNEGDKAFQHFFEPDCYLEQIRNLSERCKKPWTMKLFFLSHASKKRMWDTVLYVLLPCLHSTVAVDAADNLTILTKENINSTLSKHQLVFTMFGVNWCPHTNRLRPLFNEAAEIFKQNHPSSDVIWAKVDCEAQSSLCKRYSVHGYPTVRVFIHGVVMDGEYRGKRDVPHLIAYVVKQYTGPIREFKDDLDLETKLNRSSCNVVAYIQRGGEPYKNLFTIAELLGKHCTIWMLEEKLAQNLTKFHIYFKAQGKVRSDFAGDLDDYMALKQWMAVECLSLVKEVTFENVDSITEEGRPLLVYFRDPEKNKEDQMFIDVVIRELLEERLSINALLADGFKFVHPLQHLGKTVDDLPVLAIDSLIHMYLFPNVSLLSQPGALKQFVNDLHSENLHKRFHETAKQRRDELEKFRKKLNIQHDLEDRREELEHNDTGLFKAATSESADNAKLESVFKNFKKQGKRYSLLQRTEL</sequence>
<dbReference type="InterPro" id="IPR052643">
    <property type="entry name" value="ERP44"/>
</dbReference>
<gene>
    <name evidence="2" type="ORF">KIN20_011939</name>
</gene>
<dbReference type="Pfam" id="PF13848">
    <property type="entry name" value="Thioredoxin_6"/>
    <property type="match status" value="1"/>
</dbReference>
<keyword evidence="3" id="KW-1185">Reference proteome</keyword>
<dbReference type="PANTHER" id="PTHR46295">
    <property type="entry name" value="ENDOPLASMIC RETICULUM RESIDENT PROTEIN 44"/>
    <property type="match status" value="1"/>
</dbReference>
<dbReference type="PROSITE" id="PS51352">
    <property type="entry name" value="THIOREDOXIN_2"/>
    <property type="match status" value="1"/>
</dbReference>
<name>A0AAD5QQ67_PARTN</name>
<dbReference type="GO" id="GO:0003756">
    <property type="term" value="F:protein disulfide isomerase activity"/>
    <property type="evidence" value="ECO:0007669"/>
    <property type="project" value="TreeGrafter"/>
</dbReference>
<organism evidence="2 3">
    <name type="scientific">Parelaphostrongylus tenuis</name>
    <name type="common">Meningeal worm</name>
    <dbReference type="NCBI Taxonomy" id="148309"/>
    <lineage>
        <taxon>Eukaryota</taxon>
        <taxon>Metazoa</taxon>
        <taxon>Ecdysozoa</taxon>
        <taxon>Nematoda</taxon>
        <taxon>Chromadorea</taxon>
        <taxon>Rhabditida</taxon>
        <taxon>Rhabditina</taxon>
        <taxon>Rhabditomorpha</taxon>
        <taxon>Strongyloidea</taxon>
        <taxon>Metastrongylidae</taxon>
        <taxon>Parelaphostrongylus</taxon>
    </lineage>
</organism>
<dbReference type="PANTHER" id="PTHR46295:SF1">
    <property type="entry name" value="ENDOPLASMIC RETICULUM RESIDENT PROTEIN 44"/>
    <property type="match status" value="1"/>
</dbReference>
<dbReference type="InterPro" id="IPR013766">
    <property type="entry name" value="Thioredoxin_domain"/>
</dbReference>
<reference evidence="2" key="1">
    <citation type="submission" date="2021-06" db="EMBL/GenBank/DDBJ databases">
        <title>Parelaphostrongylus tenuis whole genome reference sequence.</title>
        <authorList>
            <person name="Garwood T.J."/>
            <person name="Larsen P.A."/>
            <person name="Fountain-Jones N.M."/>
            <person name="Garbe J.R."/>
            <person name="Macchietto M.G."/>
            <person name="Kania S.A."/>
            <person name="Gerhold R.W."/>
            <person name="Richards J.E."/>
            <person name="Wolf T.M."/>
        </authorList>
    </citation>
    <scope>NUCLEOTIDE SEQUENCE</scope>
    <source>
        <strain evidence="2">MNPRO001-30</strain>
        <tissue evidence="2">Meninges</tissue>
    </source>
</reference>
<dbReference type="EMBL" id="JAHQIW010002266">
    <property type="protein sequence ID" value="KAJ1354866.1"/>
    <property type="molecule type" value="Genomic_DNA"/>
</dbReference>
<dbReference type="Gene3D" id="3.40.30.10">
    <property type="entry name" value="Glutaredoxin"/>
    <property type="match status" value="3"/>
</dbReference>
<dbReference type="GO" id="GO:0006457">
    <property type="term" value="P:protein folding"/>
    <property type="evidence" value="ECO:0007669"/>
    <property type="project" value="TreeGrafter"/>
</dbReference>
<dbReference type="InterPro" id="IPR036249">
    <property type="entry name" value="Thioredoxin-like_sf"/>
</dbReference>